<dbReference type="Pfam" id="PF01817">
    <property type="entry name" value="CM_2"/>
    <property type="match status" value="1"/>
</dbReference>
<evidence type="ECO:0000256" key="13">
    <source>
        <dbReference type="ARBA" id="ARBA00023235"/>
    </source>
</evidence>
<dbReference type="CDD" id="cd04905">
    <property type="entry name" value="ACT_CM-PDT"/>
    <property type="match status" value="1"/>
</dbReference>
<dbReference type="InterPro" id="IPR045865">
    <property type="entry name" value="ACT-like_dom_sf"/>
</dbReference>
<dbReference type="Pfam" id="PF01842">
    <property type="entry name" value="ACT"/>
    <property type="match status" value="1"/>
</dbReference>
<dbReference type="InterPro" id="IPR002701">
    <property type="entry name" value="CM_II_prokaryot"/>
</dbReference>
<dbReference type="SUPFAM" id="SSF55021">
    <property type="entry name" value="ACT-like"/>
    <property type="match status" value="1"/>
</dbReference>
<comment type="caution">
    <text evidence="23">The sequence shown here is derived from an EMBL/GenBank/DDBJ whole genome shotgun (WGS) entry which is preliminary data.</text>
</comment>
<dbReference type="Pfam" id="PF00800">
    <property type="entry name" value="PDT"/>
    <property type="match status" value="1"/>
</dbReference>
<name>A0A7X6DSV8_9BACT</name>
<dbReference type="FunFam" id="3.40.190.10:FF:000029">
    <property type="entry name" value="Chorismate mutase/Prephenate dehydratase"/>
    <property type="match status" value="1"/>
</dbReference>
<keyword evidence="11" id="KW-0057">Aromatic amino acid biosynthesis</keyword>
<sequence>MSETDPLVPLRRKIDEIDERILALLNDRARIVQDVGKIKKNQQADFYAPSREQAIYDRLTHLNPGPFPNEALKSVFREIISASLSLEGPIKVAYLGPRATFTHLATMQRFGFSATDIPVNSIKEVFDEVERGRADFGVVPIENSTEGVVNHTLDLFVDSPLKIFGEILQEVSHHLMSKTGQIGDLRRIYSHSHAIAQCKNFLETNLPRIQVTETSSTARAAELAQEDPTAGAIASELAAKLYNLVVIKRRIEDNINNFTRFLVVSQKGAPRSGRDKTSVMFSIKDRVGALYEMLRPFSAQQINLTKIESRPSKKKAWEYIFYIDMIGHVEDEMIRTAIEELRGQAVFLKVLGSYPMAEEMKNEKK</sequence>
<dbReference type="InterPro" id="IPR008242">
    <property type="entry name" value="Chor_mutase/pphenate_deHydtase"/>
</dbReference>
<evidence type="ECO:0000256" key="12">
    <source>
        <dbReference type="ARBA" id="ARBA00023222"/>
    </source>
</evidence>
<feature type="domain" description="Chorismate mutase" evidence="20">
    <location>
        <begin position="1"/>
        <end position="91"/>
    </location>
</feature>
<dbReference type="InterPro" id="IPR036979">
    <property type="entry name" value="CM_dom_sf"/>
</dbReference>
<reference evidence="23 24" key="1">
    <citation type="journal article" date="2020" name="Nature">
        <title>Bacterial chemolithoautotrophy via manganese oxidation.</title>
        <authorList>
            <person name="Yu H."/>
            <person name="Leadbetter J.R."/>
        </authorList>
    </citation>
    <scope>NUCLEOTIDE SEQUENCE [LARGE SCALE GENOMIC DNA]</scope>
    <source>
        <strain evidence="23 24">Mn-1</strain>
    </source>
</reference>
<dbReference type="PANTHER" id="PTHR21022:SF19">
    <property type="entry name" value="PREPHENATE DEHYDRATASE-RELATED"/>
    <property type="match status" value="1"/>
</dbReference>
<organism evidence="23 24">
    <name type="scientific">Candidatus Manganitrophus noduliformans</name>
    <dbReference type="NCBI Taxonomy" id="2606439"/>
    <lineage>
        <taxon>Bacteria</taxon>
        <taxon>Pseudomonadati</taxon>
        <taxon>Nitrospirota</taxon>
        <taxon>Nitrospiria</taxon>
        <taxon>Candidatus Troglogloeales</taxon>
        <taxon>Candidatus Manganitrophaceae</taxon>
        <taxon>Candidatus Manganitrophus</taxon>
    </lineage>
</organism>
<dbReference type="Gene3D" id="3.30.70.260">
    <property type="match status" value="1"/>
</dbReference>
<evidence type="ECO:0000256" key="6">
    <source>
        <dbReference type="ARBA" id="ARBA00012404"/>
    </source>
</evidence>
<dbReference type="InterPro" id="IPR018528">
    <property type="entry name" value="Preph_deHydtase_CS"/>
</dbReference>
<dbReference type="FunFam" id="3.40.190.10:FF:000034">
    <property type="entry name" value="Chorismate mutase/prephenate dehydratase"/>
    <property type="match status" value="1"/>
</dbReference>
<evidence type="ECO:0000256" key="18">
    <source>
        <dbReference type="ARBA" id="ARBA00047848"/>
    </source>
</evidence>
<comment type="pathway">
    <text evidence="5">Metabolic intermediate biosynthesis; prephenate biosynthesis; prephenate from chorismate: step 1/1.</text>
</comment>
<dbReference type="Proteomes" id="UP000534783">
    <property type="component" value="Unassembled WGS sequence"/>
</dbReference>
<dbReference type="EC" id="4.2.1.51" evidence="7"/>
<gene>
    <name evidence="23" type="primary">pheA</name>
    <name evidence="23" type="ORF">MNODULE_18660</name>
</gene>
<feature type="site" description="Essential for prephenate dehydratase activity" evidence="19">
    <location>
        <position position="259"/>
    </location>
</feature>
<evidence type="ECO:0000256" key="17">
    <source>
        <dbReference type="ARBA" id="ARBA00031520"/>
    </source>
</evidence>
<protein>
    <recommendedName>
        <fullName evidence="8">Bifunctional chorismate mutase/prephenate dehydratase</fullName>
        <ecNumber evidence="7">4.2.1.51</ecNumber>
        <ecNumber evidence="6">5.4.99.5</ecNumber>
    </recommendedName>
    <alternativeName>
        <fullName evidence="17">Chorismate mutase-prephenate dehydratase</fullName>
    </alternativeName>
    <alternativeName>
        <fullName evidence="16">p-protein</fullName>
    </alternativeName>
</protein>
<dbReference type="GO" id="GO:0004106">
    <property type="term" value="F:chorismate mutase activity"/>
    <property type="evidence" value="ECO:0007669"/>
    <property type="project" value="UniProtKB-EC"/>
</dbReference>
<dbReference type="InterPro" id="IPR036263">
    <property type="entry name" value="Chorismate_II_sf"/>
</dbReference>
<dbReference type="NCBIfam" id="NF008865">
    <property type="entry name" value="PRK11898.1"/>
    <property type="match status" value="1"/>
</dbReference>
<comment type="catalytic activity">
    <reaction evidence="18">
        <text>prephenate + H(+) = 3-phenylpyruvate + CO2 + H2O</text>
        <dbReference type="Rhea" id="RHEA:21648"/>
        <dbReference type="ChEBI" id="CHEBI:15377"/>
        <dbReference type="ChEBI" id="CHEBI:15378"/>
        <dbReference type="ChEBI" id="CHEBI:16526"/>
        <dbReference type="ChEBI" id="CHEBI:18005"/>
        <dbReference type="ChEBI" id="CHEBI:29934"/>
        <dbReference type="EC" id="4.2.1.51"/>
    </reaction>
</comment>
<dbReference type="PROSITE" id="PS51671">
    <property type="entry name" value="ACT"/>
    <property type="match status" value="1"/>
</dbReference>
<proteinExistence type="predicted"/>
<comment type="function">
    <text evidence="2">Catalyzes the Claisen rearrangement of chorismate to prephenate and the decarboxylation/dehydration of prephenate to phenylpyruvate.</text>
</comment>
<dbReference type="UniPathway" id="UPA00121">
    <property type="reaction ID" value="UER00345"/>
</dbReference>
<evidence type="ECO:0000259" key="22">
    <source>
        <dbReference type="PROSITE" id="PS51671"/>
    </source>
</evidence>
<evidence type="ECO:0000256" key="3">
    <source>
        <dbReference type="ARBA" id="ARBA00004496"/>
    </source>
</evidence>
<keyword evidence="10" id="KW-0028">Amino-acid biosynthesis</keyword>
<dbReference type="NCBIfam" id="TIGR01807">
    <property type="entry name" value="CM_P2"/>
    <property type="match status" value="1"/>
</dbReference>
<evidence type="ECO:0000256" key="5">
    <source>
        <dbReference type="ARBA" id="ARBA00004817"/>
    </source>
</evidence>
<dbReference type="GO" id="GO:0004664">
    <property type="term" value="F:prephenate dehydratase activity"/>
    <property type="evidence" value="ECO:0007669"/>
    <property type="project" value="UniProtKB-EC"/>
</dbReference>
<accession>A0A7X6DSV8</accession>
<dbReference type="UniPathway" id="UPA00120">
    <property type="reaction ID" value="UER00203"/>
</dbReference>
<evidence type="ECO:0000313" key="23">
    <source>
        <dbReference type="EMBL" id="NKE72777.1"/>
    </source>
</evidence>
<dbReference type="InterPro" id="IPR010957">
    <property type="entry name" value="G/b/e-P-prot_chorismate_mutase"/>
</dbReference>
<dbReference type="PANTHER" id="PTHR21022">
    <property type="entry name" value="PREPHENATE DEHYDRATASE P PROTEIN"/>
    <property type="match status" value="1"/>
</dbReference>
<evidence type="ECO:0000259" key="21">
    <source>
        <dbReference type="PROSITE" id="PS51171"/>
    </source>
</evidence>
<dbReference type="PROSITE" id="PS51168">
    <property type="entry name" value="CHORISMATE_MUT_2"/>
    <property type="match status" value="1"/>
</dbReference>
<dbReference type="GO" id="GO:0009094">
    <property type="term" value="P:L-phenylalanine biosynthetic process"/>
    <property type="evidence" value="ECO:0007669"/>
    <property type="project" value="UniProtKB-UniPathway"/>
</dbReference>
<evidence type="ECO:0000256" key="8">
    <source>
        <dbReference type="ARBA" id="ARBA00014401"/>
    </source>
</evidence>
<dbReference type="PIRSF" id="PIRSF001500">
    <property type="entry name" value="Chor_mut_pdt_Ppr"/>
    <property type="match status" value="1"/>
</dbReference>
<evidence type="ECO:0000256" key="10">
    <source>
        <dbReference type="ARBA" id="ARBA00022605"/>
    </source>
</evidence>
<evidence type="ECO:0000259" key="20">
    <source>
        <dbReference type="PROSITE" id="PS51168"/>
    </source>
</evidence>
<dbReference type="PROSITE" id="PS51171">
    <property type="entry name" value="PREPHENATE_DEHYDR_3"/>
    <property type="match status" value="1"/>
</dbReference>
<dbReference type="FunFam" id="3.30.70.260:FF:000012">
    <property type="entry name" value="Prephenate dehydratase"/>
    <property type="match status" value="1"/>
</dbReference>
<evidence type="ECO:0000256" key="9">
    <source>
        <dbReference type="ARBA" id="ARBA00022490"/>
    </source>
</evidence>
<comment type="pathway">
    <text evidence="4">Amino-acid biosynthesis; L-phenylalanine biosynthesis; phenylpyruvate from prephenate: step 1/1.</text>
</comment>
<evidence type="ECO:0000313" key="24">
    <source>
        <dbReference type="Proteomes" id="UP000534783"/>
    </source>
</evidence>
<dbReference type="CDD" id="cd13630">
    <property type="entry name" value="PBP2_PDT_1"/>
    <property type="match status" value="1"/>
</dbReference>
<dbReference type="PROSITE" id="PS00858">
    <property type="entry name" value="PREPHENATE_DEHYDR_2"/>
    <property type="match status" value="1"/>
</dbReference>
<evidence type="ECO:0000256" key="4">
    <source>
        <dbReference type="ARBA" id="ARBA00004741"/>
    </source>
</evidence>
<evidence type="ECO:0000256" key="16">
    <source>
        <dbReference type="ARBA" id="ARBA00031175"/>
    </source>
</evidence>
<feature type="domain" description="Prephenate dehydratase" evidence="21">
    <location>
        <begin position="91"/>
        <end position="266"/>
    </location>
</feature>
<dbReference type="SMART" id="SM00830">
    <property type="entry name" value="CM_2"/>
    <property type="match status" value="1"/>
</dbReference>
<evidence type="ECO:0000256" key="1">
    <source>
        <dbReference type="ARBA" id="ARBA00000824"/>
    </source>
</evidence>
<keyword evidence="12" id="KW-0584">Phenylalanine biosynthesis</keyword>
<evidence type="ECO:0000256" key="7">
    <source>
        <dbReference type="ARBA" id="ARBA00013147"/>
    </source>
</evidence>
<dbReference type="EC" id="5.4.99.5" evidence="6"/>
<dbReference type="SUPFAM" id="SSF48600">
    <property type="entry name" value="Chorismate mutase II"/>
    <property type="match status" value="1"/>
</dbReference>
<keyword evidence="15" id="KW-0511">Multifunctional enzyme</keyword>
<dbReference type="Gene3D" id="1.20.59.10">
    <property type="entry name" value="Chorismate mutase"/>
    <property type="match status" value="1"/>
</dbReference>
<evidence type="ECO:0000256" key="2">
    <source>
        <dbReference type="ARBA" id="ARBA00002364"/>
    </source>
</evidence>
<keyword evidence="9" id="KW-0963">Cytoplasm</keyword>
<dbReference type="SUPFAM" id="SSF53850">
    <property type="entry name" value="Periplasmic binding protein-like II"/>
    <property type="match status" value="1"/>
</dbReference>
<dbReference type="InterPro" id="IPR002912">
    <property type="entry name" value="ACT_dom"/>
</dbReference>
<keyword evidence="14 23" id="KW-0456">Lyase</keyword>
<dbReference type="GO" id="GO:0005737">
    <property type="term" value="C:cytoplasm"/>
    <property type="evidence" value="ECO:0007669"/>
    <property type="project" value="UniProtKB-SubCell"/>
</dbReference>
<evidence type="ECO:0000256" key="14">
    <source>
        <dbReference type="ARBA" id="ARBA00023239"/>
    </source>
</evidence>
<dbReference type="EMBL" id="VTOW01000004">
    <property type="protein sequence ID" value="NKE72777.1"/>
    <property type="molecule type" value="Genomic_DNA"/>
</dbReference>
<keyword evidence="13" id="KW-0413">Isomerase</keyword>
<comment type="subcellular location">
    <subcellularLocation>
        <location evidence="3">Cytoplasm</location>
    </subcellularLocation>
</comment>
<evidence type="ECO:0000256" key="15">
    <source>
        <dbReference type="ARBA" id="ARBA00023268"/>
    </source>
</evidence>
<dbReference type="Gene3D" id="3.40.190.10">
    <property type="entry name" value="Periplasmic binding protein-like II"/>
    <property type="match status" value="2"/>
</dbReference>
<evidence type="ECO:0000256" key="19">
    <source>
        <dbReference type="PIRSR" id="PIRSR001500-2"/>
    </source>
</evidence>
<dbReference type="AlphaFoldDB" id="A0A7X6DSV8"/>
<dbReference type="RefSeq" id="WP_238339648.1">
    <property type="nucleotide sequence ID" value="NZ_VTOW01000004.1"/>
</dbReference>
<dbReference type="GO" id="GO:0046417">
    <property type="term" value="P:chorismate metabolic process"/>
    <property type="evidence" value="ECO:0007669"/>
    <property type="project" value="InterPro"/>
</dbReference>
<dbReference type="PROSITE" id="PS00857">
    <property type="entry name" value="PREPHENATE_DEHYDR_1"/>
    <property type="match status" value="1"/>
</dbReference>
<feature type="domain" description="ACT" evidence="22">
    <location>
        <begin position="278"/>
        <end position="355"/>
    </location>
</feature>
<keyword evidence="24" id="KW-1185">Reference proteome</keyword>
<dbReference type="InterPro" id="IPR001086">
    <property type="entry name" value="Preph_deHydtase"/>
</dbReference>
<comment type="catalytic activity">
    <reaction evidence="1">
        <text>chorismate = prephenate</text>
        <dbReference type="Rhea" id="RHEA:13897"/>
        <dbReference type="ChEBI" id="CHEBI:29748"/>
        <dbReference type="ChEBI" id="CHEBI:29934"/>
        <dbReference type="EC" id="5.4.99.5"/>
    </reaction>
</comment>
<evidence type="ECO:0000256" key="11">
    <source>
        <dbReference type="ARBA" id="ARBA00023141"/>
    </source>
</evidence>